<dbReference type="EMBL" id="KN825147">
    <property type="protein sequence ID" value="KIK93877.1"/>
    <property type="molecule type" value="Genomic_DNA"/>
</dbReference>
<dbReference type="OrthoDB" id="3233403at2759"/>
<evidence type="ECO:0000313" key="2">
    <source>
        <dbReference type="Proteomes" id="UP000054538"/>
    </source>
</evidence>
<sequence>IRVQVEHAFSALKGHSQSLNELCHPIWNEQELPYVIHWANCCLILHNMII</sequence>
<gene>
    <name evidence="1" type="ORF">PAXRUDRAFT_144063</name>
</gene>
<dbReference type="Proteomes" id="UP000054538">
    <property type="component" value="Unassembled WGS sequence"/>
</dbReference>
<keyword evidence="2" id="KW-1185">Reference proteome</keyword>
<name>A0A0D0D9V4_9AGAM</name>
<evidence type="ECO:0008006" key="3">
    <source>
        <dbReference type="Google" id="ProtNLM"/>
    </source>
</evidence>
<feature type="non-terminal residue" evidence="1">
    <location>
        <position position="1"/>
    </location>
</feature>
<dbReference type="InParanoid" id="A0A0D0D9V4"/>
<evidence type="ECO:0000313" key="1">
    <source>
        <dbReference type="EMBL" id="KIK93877.1"/>
    </source>
</evidence>
<reference evidence="2" key="2">
    <citation type="submission" date="2015-01" db="EMBL/GenBank/DDBJ databases">
        <title>Evolutionary Origins and Diversification of the Mycorrhizal Mutualists.</title>
        <authorList>
            <consortium name="DOE Joint Genome Institute"/>
            <consortium name="Mycorrhizal Genomics Consortium"/>
            <person name="Kohler A."/>
            <person name="Kuo A."/>
            <person name="Nagy L.G."/>
            <person name="Floudas D."/>
            <person name="Copeland A."/>
            <person name="Barry K.W."/>
            <person name="Cichocki N."/>
            <person name="Veneault-Fourrey C."/>
            <person name="LaButti K."/>
            <person name="Lindquist E.A."/>
            <person name="Lipzen A."/>
            <person name="Lundell T."/>
            <person name="Morin E."/>
            <person name="Murat C."/>
            <person name="Riley R."/>
            <person name="Ohm R."/>
            <person name="Sun H."/>
            <person name="Tunlid A."/>
            <person name="Henrissat B."/>
            <person name="Grigoriev I.V."/>
            <person name="Hibbett D.S."/>
            <person name="Martin F."/>
        </authorList>
    </citation>
    <scope>NUCLEOTIDE SEQUENCE [LARGE SCALE GENOMIC DNA]</scope>
    <source>
        <strain evidence="2">Ve08.2h10</strain>
    </source>
</reference>
<protein>
    <recommendedName>
        <fullName evidence="3">DDE Tnp4 domain-containing protein</fullName>
    </recommendedName>
</protein>
<proteinExistence type="predicted"/>
<dbReference type="HOGENOM" id="CLU_201513_0_0_1"/>
<organism evidence="1 2">
    <name type="scientific">Paxillus rubicundulus Ve08.2h10</name>
    <dbReference type="NCBI Taxonomy" id="930991"/>
    <lineage>
        <taxon>Eukaryota</taxon>
        <taxon>Fungi</taxon>
        <taxon>Dikarya</taxon>
        <taxon>Basidiomycota</taxon>
        <taxon>Agaricomycotina</taxon>
        <taxon>Agaricomycetes</taxon>
        <taxon>Agaricomycetidae</taxon>
        <taxon>Boletales</taxon>
        <taxon>Paxilineae</taxon>
        <taxon>Paxillaceae</taxon>
        <taxon>Paxillus</taxon>
    </lineage>
</organism>
<reference evidence="1 2" key="1">
    <citation type="submission" date="2014-04" db="EMBL/GenBank/DDBJ databases">
        <authorList>
            <consortium name="DOE Joint Genome Institute"/>
            <person name="Kuo A."/>
            <person name="Kohler A."/>
            <person name="Jargeat P."/>
            <person name="Nagy L.G."/>
            <person name="Floudas D."/>
            <person name="Copeland A."/>
            <person name="Barry K.W."/>
            <person name="Cichocki N."/>
            <person name="Veneault-Fourrey C."/>
            <person name="LaButti K."/>
            <person name="Lindquist E.A."/>
            <person name="Lipzen A."/>
            <person name="Lundell T."/>
            <person name="Morin E."/>
            <person name="Murat C."/>
            <person name="Sun H."/>
            <person name="Tunlid A."/>
            <person name="Henrissat B."/>
            <person name="Grigoriev I.V."/>
            <person name="Hibbett D.S."/>
            <person name="Martin F."/>
            <person name="Nordberg H.P."/>
            <person name="Cantor M.N."/>
            <person name="Hua S.X."/>
        </authorList>
    </citation>
    <scope>NUCLEOTIDE SEQUENCE [LARGE SCALE GENOMIC DNA]</scope>
    <source>
        <strain evidence="1 2">Ve08.2h10</strain>
    </source>
</reference>
<dbReference type="AlphaFoldDB" id="A0A0D0D9V4"/>
<accession>A0A0D0D9V4</accession>